<evidence type="ECO:0000256" key="4">
    <source>
        <dbReference type="ARBA" id="ARBA00022801"/>
    </source>
</evidence>
<dbReference type="GO" id="GO:0046872">
    <property type="term" value="F:metal ion binding"/>
    <property type="evidence" value="ECO:0007669"/>
    <property type="project" value="UniProtKB-KW"/>
</dbReference>
<keyword evidence="7" id="KW-0812">Transmembrane</keyword>
<dbReference type="PANTHER" id="PTHR36531:SF6">
    <property type="entry name" value="DNA REPLICATION ATP-DEPENDENT HELICASE_NUCLEASE DNA2"/>
    <property type="match status" value="1"/>
</dbReference>
<protein>
    <recommendedName>
        <fullName evidence="8">PD-(D/E)XK endonuclease-like domain-containing protein</fullName>
    </recommendedName>
</protein>
<dbReference type="GO" id="GO:0051536">
    <property type="term" value="F:iron-sulfur cluster binding"/>
    <property type="evidence" value="ECO:0007669"/>
    <property type="project" value="UniProtKB-KW"/>
</dbReference>
<comment type="cofactor">
    <cofactor evidence="1">
        <name>[4Fe-4S] cluster</name>
        <dbReference type="ChEBI" id="CHEBI:49883"/>
    </cofactor>
</comment>
<evidence type="ECO:0000256" key="7">
    <source>
        <dbReference type="SAM" id="Phobius"/>
    </source>
</evidence>
<dbReference type="Proteomes" id="UP000183615">
    <property type="component" value="Unassembled WGS sequence"/>
</dbReference>
<dbReference type="GO" id="GO:0016787">
    <property type="term" value="F:hydrolase activity"/>
    <property type="evidence" value="ECO:0007669"/>
    <property type="project" value="UniProtKB-KW"/>
</dbReference>
<evidence type="ECO:0000259" key="8">
    <source>
        <dbReference type="Pfam" id="PF12705"/>
    </source>
</evidence>
<feature type="transmembrane region" description="Helical" evidence="7">
    <location>
        <begin position="99"/>
        <end position="120"/>
    </location>
</feature>
<keyword evidence="5" id="KW-0408">Iron</keyword>
<keyword evidence="2" id="KW-0540">Nuclease</keyword>
<dbReference type="InterPro" id="IPR011604">
    <property type="entry name" value="PDDEXK-like_dom_sf"/>
</dbReference>
<evidence type="ECO:0000313" key="9">
    <source>
        <dbReference type="EMBL" id="OIR22615.1"/>
    </source>
</evidence>
<name>A0A1J5TNV5_9ARCH</name>
<accession>A0A1J5TNV5</accession>
<proteinExistence type="predicted"/>
<evidence type="ECO:0000256" key="3">
    <source>
        <dbReference type="ARBA" id="ARBA00022723"/>
    </source>
</evidence>
<evidence type="ECO:0000256" key="6">
    <source>
        <dbReference type="ARBA" id="ARBA00023014"/>
    </source>
</evidence>
<dbReference type="EMBL" id="MIYZ01000011">
    <property type="protein sequence ID" value="OIR22615.1"/>
    <property type="molecule type" value="Genomic_DNA"/>
</dbReference>
<feature type="domain" description="PD-(D/E)XK endonuclease-like" evidence="8">
    <location>
        <begin position="6"/>
        <end position="274"/>
    </location>
</feature>
<evidence type="ECO:0000313" key="10">
    <source>
        <dbReference type="Proteomes" id="UP000183615"/>
    </source>
</evidence>
<gene>
    <name evidence="9" type="ORF">BET99_04075</name>
</gene>
<evidence type="ECO:0000256" key="2">
    <source>
        <dbReference type="ARBA" id="ARBA00022722"/>
    </source>
</evidence>
<dbReference type="GO" id="GO:0004518">
    <property type="term" value="F:nuclease activity"/>
    <property type="evidence" value="ECO:0007669"/>
    <property type="project" value="UniProtKB-KW"/>
</dbReference>
<dbReference type="Pfam" id="PF12705">
    <property type="entry name" value="PDDEXK_1"/>
    <property type="match status" value="1"/>
</dbReference>
<organism evidence="9 10">
    <name type="scientific">Marine Group III euryarchaeote CG-Epi2</name>
    <dbReference type="NCBI Taxonomy" id="1888996"/>
    <lineage>
        <taxon>Archaea</taxon>
        <taxon>Methanobacteriati</taxon>
        <taxon>Thermoplasmatota</taxon>
        <taxon>Thermoplasmata</taxon>
        <taxon>Candidatus Thermoprofundales</taxon>
    </lineage>
</organism>
<comment type="caution">
    <text evidence="9">The sequence shown here is derived from an EMBL/GenBank/DDBJ whole genome shotgun (WGS) entry which is preliminary data.</text>
</comment>
<evidence type="ECO:0000256" key="5">
    <source>
        <dbReference type="ARBA" id="ARBA00023004"/>
    </source>
</evidence>
<dbReference type="InterPro" id="IPR038726">
    <property type="entry name" value="PDDEXK_AddAB-type"/>
</dbReference>
<dbReference type="Gene3D" id="3.90.320.10">
    <property type="match status" value="1"/>
</dbReference>
<dbReference type="InterPro" id="IPR051827">
    <property type="entry name" value="Cas4_exonuclease"/>
</dbReference>
<keyword evidence="3" id="KW-0479">Metal-binding</keyword>
<sequence length="279" mass="31776">MRKQIISASEMERYGYCPLSWHLDLKGIDAEGDEVNTGVEKHKEMGDSLKNLLVEEEKSRETSTTLMTVVGLIMTLVTLAIAILWISNDNDLLKRNLGVILLILGIGWMLVASLFLYRLLLSTEKIDKLRDDYKLGESDIETPDALTKETPVLKSNNYNLAGRPDYLIKNEDMRIPVEVKTGRKPKAPFFSHVLQIGAYCLLSEETFQKKPSHGQIRYGFDNDPHDVVWDSKLRNIVTSKLDEMNDILNGDMEAHRNHKRAGKCNSCSRRKGCPERLRN</sequence>
<keyword evidence="7" id="KW-1133">Transmembrane helix</keyword>
<keyword evidence="7" id="KW-0472">Membrane</keyword>
<dbReference type="AlphaFoldDB" id="A0A1J5TNV5"/>
<dbReference type="PANTHER" id="PTHR36531">
    <property type="entry name" value="CRISPR-ASSOCIATED EXONUCLEASE CAS4"/>
    <property type="match status" value="1"/>
</dbReference>
<keyword evidence="6" id="KW-0411">Iron-sulfur</keyword>
<feature type="transmembrane region" description="Helical" evidence="7">
    <location>
        <begin position="66"/>
        <end position="87"/>
    </location>
</feature>
<evidence type="ECO:0000256" key="1">
    <source>
        <dbReference type="ARBA" id="ARBA00001966"/>
    </source>
</evidence>
<reference evidence="9 10" key="1">
    <citation type="submission" date="2016-08" db="EMBL/GenBank/DDBJ databases">
        <title>New Insights into Marine Group III Euryarchaeota, from dark to light.</title>
        <authorList>
            <person name="Haro-Moreno J.M."/>
            <person name="Rodriguez-Valera F."/>
            <person name="Lopez-Garcia P."/>
            <person name="Moreira D."/>
            <person name="Martin-Cuadrado A.B."/>
        </authorList>
    </citation>
    <scope>NUCLEOTIDE SEQUENCE [LARGE SCALE GENOMIC DNA]</scope>
    <source>
        <strain evidence="9">CG-Epi2</strain>
    </source>
</reference>
<keyword evidence="4" id="KW-0378">Hydrolase</keyword>